<sequence>MGAPEPTRIVEINVPERTLESAEVAKAGGLGQAPEPARIPEVAEVHLRHRLSHSPRILPLLKRLARQSDTSMLPLLRCFKRSVRARRSYRRSASPPCHLRRC</sequence>
<proteinExistence type="predicted"/>
<organism evidence="1 2">
    <name type="scientific">Nepenthes gracilis</name>
    <name type="common">Slender pitcher plant</name>
    <dbReference type="NCBI Taxonomy" id="150966"/>
    <lineage>
        <taxon>Eukaryota</taxon>
        <taxon>Viridiplantae</taxon>
        <taxon>Streptophyta</taxon>
        <taxon>Embryophyta</taxon>
        <taxon>Tracheophyta</taxon>
        <taxon>Spermatophyta</taxon>
        <taxon>Magnoliopsida</taxon>
        <taxon>eudicotyledons</taxon>
        <taxon>Gunneridae</taxon>
        <taxon>Pentapetalae</taxon>
        <taxon>Caryophyllales</taxon>
        <taxon>Nepenthaceae</taxon>
        <taxon>Nepenthes</taxon>
    </lineage>
</organism>
<dbReference type="EMBL" id="BSYO01000002">
    <property type="protein sequence ID" value="GMH00169.1"/>
    <property type="molecule type" value="Genomic_DNA"/>
</dbReference>
<accession>A0AAD3RXH7</accession>
<dbReference type="Proteomes" id="UP001279734">
    <property type="component" value="Unassembled WGS sequence"/>
</dbReference>
<reference evidence="1" key="1">
    <citation type="submission" date="2023-05" db="EMBL/GenBank/DDBJ databases">
        <title>Nepenthes gracilis genome sequencing.</title>
        <authorList>
            <person name="Fukushima K."/>
        </authorList>
    </citation>
    <scope>NUCLEOTIDE SEQUENCE</scope>
    <source>
        <strain evidence="1">SING2019-196</strain>
    </source>
</reference>
<evidence type="ECO:0000313" key="2">
    <source>
        <dbReference type="Proteomes" id="UP001279734"/>
    </source>
</evidence>
<protein>
    <submittedName>
        <fullName evidence="1">Uncharacterized protein</fullName>
    </submittedName>
</protein>
<keyword evidence="2" id="KW-1185">Reference proteome</keyword>
<dbReference type="AlphaFoldDB" id="A0AAD3RXH7"/>
<name>A0AAD3RXH7_NEPGR</name>
<gene>
    <name evidence="1" type="ORF">Nepgr_002008</name>
</gene>
<evidence type="ECO:0000313" key="1">
    <source>
        <dbReference type="EMBL" id="GMH00169.1"/>
    </source>
</evidence>
<comment type="caution">
    <text evidence="1">The sequence shown here is derived from an EMBL/GenBank/DDBJ whole genome shotgun (WGS) entry which is preliminary data.</text>
</comment>